<keyword evidence="3" id="KW-1185">Reference proteome</keyword>
<feature type="region of interest" description="Disordered" evidence="1">
    <location>
        <begin position="94"/>
        <end position="119"/>
    </location>
</feature>
<comment type="caution">
    <text evidence="2">The sequence shown here is derived from an EMBL/GenBank/DDBJ whole genome shotgun (WGS) entry which is preliminary data.</text>
</comment>
<name>A0A7W7S145_9ACTN</name>
<reference evidence="2 3" key="1">
    <citation type="submission" date="2020-08" db="EMBL/GenBank/DDBJ databases">
        <title>Sequencing the genomes of 1000 actinobacteria strains.</title>
        <authorList>
            <person name="Klenk H.-P."/>
        </authorList>
    </citation>
    <scope>NUCLEOTIDE SEQUENCE [LARGE SCALE GENOMIC DNA]</scope>
    <source>
        <strain evidence="2 3">DSM 43023</strain>
    </source>
</reference>
<sequence>MPTFMMKGQEEVDLPGTLTYYRTPGLVWDSALQVGTALLVDSGRAMKRGHVSEVWNAAVTGPSFTTSRGSRTGDELAFSAGAFFADGVAGRCRTPRCPRPWTPSGRSGRRVRPRSSRCR</sequence>
<dbReference type="AlphaFoldDB" id="A0A7W7S145"/>
<evidence type="ECO:0000313" key="2">
    <source>
        <dbReference type="EMBL" id="MBB4941989.1"/>
    </source>
</evidence>
<proteinExistence type="predicted"/>
<feature type="compositionally biased region" description="Basic residues" evidence="1">
    <location>
        <begin position="107"/>
        <end position="119"/>
    </location>
</feature>
<gene>
    <name evidence="2" type="ORF">FHR32_006375</name>
</gene>
<evidence type="ECO:0000256" key="1">
    <source>
        <dbReference type="SAM" id="MobiDB-lite"/>
    </source>
</evidence>
<organism evidence="2 3">
    <name type="scientific">Streptosporangium album</name>
    <dbReference type="NCBI Taxonomy" id="47479"/>
    <lineage>
        <taxon>Bacteria</taxon>
        <taxon>Bacillati</taxon>
        <taxon>Actinomycetota</taxon>
        <taxon>Actinomycetes</taxon>
        <taxon>Streptosporangiales</taxon>
        <taxon>Streptosporangiaceae</taxon>
        <taxon>Streptosporangium</taxon>
    </lineage>
</organism>
<accession>A0A7W7S145</accession>
<protein>
    <submittedName>
        <fullName evidence="2">Uncharacterized protein</fullName>
    </submittedName>
</protein>
<dbReference type="Proteomes" id="UP000534286">
    <property type="component" value="Unassembled WGS sequence"/>
</dbReference>
<dbReference type="EMBL" id="JACHJU010000003">
    <property type="protein sequence ID" value="MBB4941989.1"/>
    <property type="molecule type" value="Genomic_DNA"/>
</dbReference>
<dbReference type="RefSeq" id="WP_184758039.1">
    <property type="nucleotide sequence ID" value="NZ_BAABEK010000034.1"/>
</dbReference>
<evidence type="ECO:0000313" key="3">
    <source>
        <dbReference type="Proteomes" id="UP000534286"/>
    </source>
</evidence>